<keyword evidence="3" id="KW-1185">Reference proteome</keyword>
<evidence type="ECO:0000256" key="1">
    <source>
        <dbReference type="SAM" id="MobiDB-lite"/>
    </source>
</evidence>
<protein>
    <submittedName>
        <fullName evidence="2">Uncharacterized protein</fullName>
    </submittedName>
</protein>
<accession>A0A371CSB1</accession>
<feature type="region of interest" description="Disordered" evidence="1">
    <location>
        <begin position="1"/>
        <end position="48"/>
    </location>
</feature>
<gene>
    <name evidence="2" type="ORF">OH76DRAFT_1488073</name>
</gene>
<dbReference type="Proteomes" id="UP000256964">
    <property type="component" value="Unassembled WGS sequence"/>
</dbReference>
<dbReference type="EMBL" id="KZ857469">
    <property type="protein sequence ID" value="RDX43183.1"/>
    <property type="molecule type" value="Genomic_DNA"/>
</dbReference>
<feature type="region of interest" description="Disordered" evidence="1">
    <location>
        <begin position="70"/>
        <end position="100"/>
    </location>
</feature>
<organism evidence="2 3">
    <name type="scientific">Lentinus brumalis</name>
    <dbReference type="NCBI Taxonomy" id="2498619"/>
    <lineage>
        <taxon>Eukaryota</taxon>
        <taxon>Fungi</taxon>
        <taxon>Dikarya</taxon>
        <taxon>Basidiomycota</taxon>
        <taxon>Agaricomycotina</taxon>
        <taxon>Agaricomycetes</taxon>
        <taxon>Polyporales</taxon>
        <taxon>Polyporaceae</taxon>
        <taxon>Lentinus</taxon>
    </lineage>
</organism>
<name>A0A371CSB1_9APHY</name>
<evidence type="ECO:0000313" key="3">
    <source>
        <dbReference type="Proteomes" id="UP000256964"/>
    </source>
</evidence>
<dbReference type="AlphaFoldDB" id="A0A371CSB1"/>
<sequence length="100" mass="11220">MYYAPPQRSPPESASPRVARQRCTPPAGAASRRTPAGLNIKDPRKKDLQKALQVDSGYMYRIRAQMRNLELGKSSFDGDDSDVIPEEDSEDDTEYELDSD</sequence>
<reference evidence="2 3" key="1">
    <citation type="journal article" date="2018" name="Biotechnol. Biofuels">
        <title>Integrative visual omics of the white-rot fungus Polyporus brumalis exposes the biotechnological potential of its oxidative enzymes for delignifying raw plant biomass.</title>
        <authorList>
            <person name="Miyauchi S."/>
            <person name="Rancon A."/>
            <person name="Drula E."/>
            <person name="Hage H."/>
            <person name="Chaduli D."/>
            <person name="Favel A."/>
            <person name="Grisel S."/>
            <person name="Henrissat B."/>
            <person name="Herpoel-Gimbert I."/>
            <person name="Ruiz-Duenas F.J."/>
            <person name="Chevret D."/>
            <person name="Hainaut M."/>
            <person name="Lin J."/>
            <person name="Wang M."/>
            <person name="Pangilinan J."/>
            <person name="Lipzen A."/>
            <person name="Lesage-Meessen L."/>
            <person name="Navarro D."/>
            <person name="Riley R."/>
            <person name="Grigoriev I.V."/>
            <person name="Zhou S."/>
            <person name="Raouche S."/>
            <person name="Rosso M.N."/>
        </authorList>
    </citation>
    <scope>NUCLEOTIDE SEQUENCE [LARGE SCALE GENOMIC DNA]</scope>
    <source>
        <strain evidence="2 3">BRFM 1820</strain>
    </source>
</reference>
<evidence type="ECO:0000313" key="2">
    <source>
        <dbReference type="EMBL" id="RDX43183.1"/>
    </source>
</evidence>
<feature type="compositionally biased region" description="Acidic residues" evidence="1">
    <location>
        <begin position="77"/>
        <end position="100"/>
    </location>
</feature>
<proteinExistence type="predicted"/>